<feature type="transmembrane region" description="Helical" evidence="7">
    <location>
        <begin position="91"/>
        <end position="112"/>
    </location>
</feature>
<keyword evidence="4 7" id="KW-0812">Transmembrane</keyword>
<dbReference type="PATRIC" id="fig|525903.6.peg.193"/>
<feature type="transmembrane region" description="Helical" evidence="7">
    <location>
        <begin position="350"/>
        <end position="368"/>
    </location>
</feature>
<feature type="transmembrane region" description="Helical" evidence="7">
    <location>
        <begin position="482"/>
        <end position="499"/>
    </location>
</feature>
<dbReference type="eggNOG" id="COG1292">
    <property type="taxonomic scope" value="Bacteria"/>
</dbReference>
<name>D1B827_THEAS</name>
<dbReference type="HOGENOM" id="CLU_010118_6_3_0"/>
<dbReference type="OrthoDB" id="9775735at2"/>
<evidence type="ECO:0000256" key="5">
    <source>
        <dbReference type="ARBA" id="ARBA00022989"/>
    </source>
</evidence>
<dbReference type="EMBL" id="CP001818">
    <property type="protein sequence ID" value="ACZ18430.1"/>
    <property type="molecule type" value="Genomic_DNA"/>
</dbReference>
<feature type="transmembrane region" description="Helical" evidence="7">
    <location>
        <begin position="407"/>
        <end position="431"/>
    </location>
</feature>
<feature type="transmembrane region" description="Helical" evidence="7">
    <location>
        <begin position="14"/>
        <end position="36"/>
    </location>
</feature>
<dbReference type="GO" id="GO:0005886">
    <property type="term" value="C:plasma membrane"/>
    <property type="evidence" value="ECO:0007669"/>
    <property type="project" value="UniProtKB-SubCell"/>
</dbReference>
<dbReference type="PANTHER" id="PTHR30047:SF11">
    <property type="entry name" value="L-CARNITINE_GAMMA-BUTYROBETAINE ANTIPORTER"/>
    <property type="match status" value="1"/>
</dbReference>
<evidence type="ECO:0000256" key="4">
    <source>
        <dbReference type="ARBA" id="ARBA00022692"/>
    </source>
</evidence>
<dbReference type="GO" id="GO:0022857">
    <property type="term" value="F:transmembrane transporter activity"/>
    <property type="evidence" value="ECO:0007669"/>
    <property type="project" value="InterPro"/>
</dbReference>
<keyword evidence="2" id="KW-0813">Transport</keyword>
<gene>
    <name evidence="8" type="ordered locus">Taci_0190</name>
</gene>
<keyword evidence="3" id="KW-1003">Cell membrane</keyword>
<dbReference type="EnsemblBacteria" id="ACZ18430">
    <property type="protein sequence ID" value="ACZ18430"/>
    <property type="gene ID" value="Taci_0190"/>
</dbReference>
<keyword evidence="5 7" id="KW-1133">Transmembrane helix</keyword>
<evidence type="ECO:0000256" key="7">
    <source>
        <dbReference type="SAM" id="Phobius"/>
    </source>
</evidence>
<evidence type="ECO:0000256" key="6">
    <source>
        <dbReference type="ARBA" id="ARBA00023136"/>
    </source>
</evidence>
<accession>D1B827</accession>
<protein>
    <submittedName>
        <fullName evidence="8">BCCT transporter</fullName>
    </submittedName>
</protein>
<dbReference type="PANTHER" id="PTHR30047">
    <property type="entry name" value="HIGH-AFFINITY CHOLINE TRANSPORT PROTEIN-RELATED"/>
    <property type="match status" value="1"/>
</dbReference>
<feature type="transmembrane region" description="Helical" evidence="7">
    <location>
        <begin position="193"/>
        <end position="213"/>
    </location>
</feature>
<evidence type="ECO:0000313" key="8">
    <source>
        <dbReference type="EMBL" id="ACZ18430.1"/>
    </source>
</evidence>
<sequence length="525" mass="57050">MLAGNGDMKVRKEVFYPMAAIFIGAIALGIAAPEAFYKAENAIVEFAFVNFGWLFQLSSVMFLAICTYLGFSKYGDIKFGGKDAKPTLTDWQWFSISLCGGIATGILFWGIAEPITHFMSPPDVLGLKPQSEGAAMFSMVTTFIHWTFIPYSMYGIAGLGIAYCAYNMGLPYSVSSTLYPLFGNRTRGTVSALVDNICLLAIAGGVAAVLGVGAMQAGSGLQTLTGIKTGKTVWATVLAITVTIYVVSSYSGIMRGIRILSDYNAKIFLLMMLFFFVVGPTSFILNLGVQSFGHFLDSFFERTMFLSPIDGSPWPRWWPVYYWAIWLAYAPLIGMFLARLSYGRTVRQFLLFNVVLPSAFGLLWFSIFGGNAIHSQIHGGQIWDSIQKSGLEVSVFSFLKNYPLGTAWSWIFISVLILSIVTLCDSMTTTVASLSMTGSHLEGKEPPAPMKIFWGITMASMAIINLLSSSGKISGIDATKQIATVAGFPILFFMCLMALGTARAIMKGMGPVDQETDPAEAPKGA</sequence>
<dbReference type="KEGG" id="tai:Taci_0190"/>
<proteinExistence type="predicted"/>
<dbReference type="AlphaFoldDB" id="D1B827"/>
<organism evidence="8 9">
    <name type="scientific">Thermanaerovibrio acidaminovorans (strain ATCC 49978 / DSM 6589 / Su883)</name>
    <name type="common">Selenomonas acidaminovorans</name>
    <dbReference type="NCBI Taxonomy" id="525903"/>
    <lineage>
        <taxon>Bacteria</taxon>
        <taxon>Thermotogati</taxon>
        <taxon>Synergistota</taxon>
        <taxon>Synergistia</taxon>
        <taxon>Synergistales</taxon>
        <taxon>Synergistaceae</taxon>
        <taxon>Thermanaerovibrio</taxon>
    </lineage>
</organism>
<reference evidence="8 9" key="1">
    <citation type="journal article" date="2009" name="Stand. Genomic Sci.">
        <title>Complete genome sequence of Thermanaerovibrio acidaminovorans type strain (Su883).</title>
        <authorList>
            <person name="Chovatia M."/>
            <person name="Sikorski J."/>
            <person name="Schroder M."/>
            <person name="Lapidus A."/>
            <person name="Nolan M."/>
            <person name="Tice H."/>
            <person name="Glavina Del Rio T."/>
            <person name="Copeland A."/>
            <person name="Cheng J.F."/>
            <person name="Lucas S."/>
            <person name="Chen F."/>
            <person name="Bruce D."/>
            <person name="Goodwin L."/>
            <person name="Pitluck S."/>
            <person name="Ivanova N."/>
            <person name="Mavromatis K."/>
            <person name="Ovchinnikova G."/>
            <person name="Pati A."/>
            <person name="Chen A."/>
            <person name="Palaniappan K."/>
            <person name="Land M."/>
            <person name="Hauser L."/>
            <person name="Chang Y.J."/>
            <person name="Jeffries C.D."/>
            <person name="Chain P."/>
            <person name="Saunders E."/>
            <person name="Detter J.C."/>
            <person name="Brettin T."/>
            <person name="Rohde M."/>
            <person name="Goker M."/>
            <person name="Spring S."/>
            <person name="Bristow J."/>
            <person name="Markowitz V."/>
            <person name="Hugenholtz P."/>
            <person name="Kyrpides N.C."/>
            <person name="Klenk H.P."/>
            <person name="Eisen J.A."/>
        </authorList>
    </citation>
    <scope>NUCLEOTIDE SEQUENCE [LARGE SCALE GENOMIC DNA]</scope>
    <source>
        <strain evidence="9">ATCC 49978 / DSM 6589 / Su883</strain>
    </source>
</reference>
<dbReference type="Proteomes" id="UP000002030">
    <property type="component" value="Chromosome"/>
</dbReference>
<dbReference type="Pfam" id="PF02028">
    <property type="entry name" value="BCCT"/>
    <property type="match status" value="1"/>
</dbReference>
<evidence type="ECO:0000256" key="2">
    <source>
        <dbReference type="ARBA" id="ARBA00022448"/>
    </source>
</evidence>
<keyword evidence="6 7" id="KW-0472">Membrane</keyword>
<feature type="transmembrane region" description="Helical" evidence="7">
    <location>
        <begin position="452"/>
        <end position="470"/>
    </location>
</feature>
<comment type="subcellular location">
    <subcellularLocation>
        <location evidence="1">Cell membrane</location>
        <topology evidence="1">Multi-pass membrane protein</topology>
    </subcellularLocation>
</comment>
<evidence type="ECO:0000256" key="1">
    <source>
        <dbReference type="ARBA" id="ARBA00004651"/>
    </source>
</evidence>
<keyword evidence="9" id="KW-1185">Reference proteome</keyword>
<feature type="transmembrane region" description="Helical" evidence="7">
    <location>
        <begin position="233"/>
        <end position="253"/>
    </location>
</feature>
<feature type="transmembrane region" description="Helical" evidence="7">
    <location>
        <begin position="320"/>
        <end position="338"/>
    </location>
</feature>
<evidence type="ECO:0000256" key="3">
    <source>
        <dbReference type="ARBA" id="ARBA00022475"/>
    </source>
</evidence>
<dbReference type="STRING" id="525903.Taci_0190"/>
<evidence type="ECO:0000313" key="9">
    <source>
        <dbReference type="Proteomes" id="UP000002030"/>
    </source>
</evidence>
<feature type="transmembrane region" description="Helical" evidence="7">
    <location>
        <begin position="265"/>
        <end position="289"/>
    </location>
</feature>
<feature type="transmembrane region" description="Helical" evidence="7">
    <location>
        <begin position="48"/>
        <end position="71"/>
    </location>
</feature>
<dbReference type="InterPro" id="IPR000060">
    <property type="entry name" value="BCCT_transptr"/>
</dbReference>